<comment type="caution">
    <text evidence="3">The sequence shown here is derived from an EMBL/GenBank/DDBJ whole genome shotgun (WGS) entry which is preliminary data.</text>
</comment>
<accession>A0A2A4JQE1</accession>
<dbReference type="AlphaFoldDB" id="A0A2A4JQE1"/>
<dbReference type="Pfam" id="PF03184">
    <property type="entry name" value="DDE_1"/>
    <property type="match status" value="1"/>
</dbReference>
<name>A0A2A4JQE1_HELVI</name>
<sequence length="676" mass="75939">MRYYKRKTTRGSTSEEVYELAAKEVLENKKSLREAARCFEICHVTLHTFIKKKKEGLPVELGYNKNRQVFNTQQEIKLAEYLLQCAVIYFGLLPSEVKKLAYEIAVYHNISNIPESWTRNKSAGNDWFTAFLKRNPNLALRSPEATSLSRATSFNRTNVEEFFTKYKEILQRYNLTASRIWNVDETGITTVQKPKKIVAQRGSKQVGAVTSAERGVLVTVAAAANALGNHIPCMFVFPRIRYNDIFIKNGPPEAIGAGNSSGWMSEREFLIFLDHFIKHVKPTKDDPVLLFLDNHHSHVNVAVINKAKENYVILLSFPPHCSHKLQPLDVGVYGPLKNYVARLQTNWMINNPGKTMTIYDLPGIVREAFPLAFTPNNIAHSFRKAGIWPCNEFVFGDDDFAPSFVTDRPMPVSQPNDNTNAAPFESIVTIPPIQQNEEDILGNLSPTLLQTEEENELTPENLSLTLGLEASLIPEIERSMPNLDISVGAVIEEMSRSPVPGTSTAENEPAVTSRPRDSSTFFSPEAIRPLPKAAPRSKSNRGRKRKCAILTDTPEKSALEEEAKLKNNKKKSTANLKVNKEKQRVKKRKVEKKEKKSSAQPKDRVKKKVLQESSEEDDDEDETICLGCGSSYSEDIGGVDWVECICCKGWSHITCIKGDAVAYVCTNCNSDSDYDN</sequence>
<dbReference type="InterPro" id="IPR050863">
    <property type="entry name" value="CenT-Element_Derived"/>
</dbReference>
<feature type="compositionally biased region" description="Acidic residues" evidence="1">
    <location>
        <begin position="613"/>
        <end position="622"/>
    </location>
</feature>
<dbReference type="InterPro" id="IPR004875">
    <property type="entry name" value="DDE_SF_endonuclease_dom"/>
</dbReference>
<organism evidence="3">
    <name type="scientific">Heliothis virescens</name>
    <name type="common">Tobacco budworm moth</name>
    <dbReference type="NCBI Taxonomy" id="7102"/>
    <lineage>
        <taxon>Eukaryota</taxon>
        <taxon>Metazoa</taxon>
        <taxon>Ecdysozoa</taxon>
        <taxon>Arthropoda</taxon>
        <taxon>Hexapoda</taxon>
        <taxon>Insecta</taxon>
        <taxon>Pterygota</taxon>
        <taxon>Neoptera</taxon>
        <taxon>Endopterygota</taxon>
        <taxon>Lepidoptera</taxon>
        <taxon>Glossata</taxon>
        <taxon>Ditrysia</taxon>
        <taxon>Noctuoidea</taxon>
        <taxon>Noctuidae</taxon>
        <taxon>Heliothinae</taxon>
        <taxon>Heliothis</taxon>
    </lineage>
</organism>
<evidence type="ECO:0000259" key="2">
    <source>
        <dbReference type="Pfam" id="PF03184"/>
    </source>
</evidence>
<dbReference type="InterPro" id="IPR011011">
    <property type="entry name" value="Znf_FYVE_PHD"/>
</dbReference>
<protein>
    <recommendedName>
        <fullName evidence="2">DDE-1 domain-containing protein</fullName>
    </recommendedName>
</protein>
<gene>
    <name evidence="3" type="ORF">B5V51_14040</name>
</gene>
<proteinExistence type="predicted"/>
<dbReference type="InterPro" id="IPR013083">
    <property type="entry name" value="Znf_RING/FYVE/PHD"/>
</dbReference>
<reference evidence="3" key="1">
    <citation type="submission" date="2017-09" db="EMBL/GenBank/DDBJ databases">
        <title>Contemporary evolution of a Lepidopteran species, Heliothis virescens, in response to modern agricultural practices.</title>
        <authorList>
            <person name="Fritz M.L."/>
            <person name="Deyonke A.M."/>
            <person name="Papanicolaou A."/>
            <person name="Micinski S."/>
            <person name="Westbrook J."/>
            <person name="Gould F."/>
        </authorList>
    </citation>
    <scope>NUCLEOTIDE SEQUENCE [LARGE SCALE GENOMIC DNA]</scope>
    <source>
        <strain evidence="3">HvINT-</strain>
        <tissue evidence="3">Whole body</tissue>
    </source>
</reference>
<feature type="compositionally biased region" description="Basic and acidic residues" evidence="1">
    <location>
        <begin position="553"/>
        <end position="565"/>
    </location>
</feature>
<feature type="compositionally biased region" description="Basic residues" evidence="1">
    <location>
        <begin position="538"/>
        <end position="547"/>
    </location>
</feature>
<feature type="compositionally biased region" description="Basic and acidic residues" evidence="1">
    <location>
        <begin position="591"/>
        <end position="603"/>
    </location>
</feature>
<dbReference type="PANTHER" id="PTHR19303">
    <property type="entry name" value="TRANSPOSON"/>
    <property type="match status" value="1"/>
</dbReference>
<dbReference type="GO" id="GO:0003677">
    <property type="term" value="F:DNA binding"/>
    <property type="evidence" value="ECO:0007669"/>
    <property type="project" value="TreeGrafter"/>
</dbReference>
<dbReference type="STRING" id="7102.A0A2A4JQE1"/>
<feature type="region of interest" description="Disordered" evidence="1">
    <location>
        <begin position="495"/>
        <end position="622"/>
    </location>
</feature>
<dbReference type="GO" id="GO:0005634">
    <property type="term" value="C:nucleus"/>
    <property type="evidence" value="ECO:0007669"/>
    <property type="project" value="TreeGrafter"/>
</dbReference>
<dbReference type="PANTHER" id="PTHR19303:SF71">
    <property type="entry name" value="ZINC FINGER PHD-TYPE DOMAIN-CONTAINING PROTEIN"/>
    <property type="match status" value="1"/>
</dbReference>
<feature type="domain" description="DDE-1" evidence="2">
    <location>
        <begin position="259"/>
        <end position="381"/>
    </location>
</feature>
<evidence type="ECO:0000313" key="3">
    <source>
        <dbReference type="EMBL" id="PCG73986.1"/>
    </source>
</evidence>
<dbReference type="SUPFAM" id="SSF57903">
    <property type="entry name" value="FYVE/PHD zinc finger"/>
    <property type="match status" value="1"/>
</dbReference>
<dbReference type="Gene3D" id="3.30.40.10">
    <property type="entry name" value="Zinc/RING finger domain, C3HC4 (zinc finger)"/>
    <property type="match status" value="1"/>
</dbReference>
<dbReference type="EMBL" id="NWSH01000827">
    <property type="protein sequence ID" value="PCG73986.1"/>
    <property type="molecule type" value="Genomic_DNA"/>
</dbReference>
<evidence type="ECO:0000256" key="1">
    <source>
        <dbReference type="SAM" id="MobiDB-lite"/>
    </source>
</evidence>